<reference evidence="8 9" key="2">
    <citation type="submission" date="2024-10" db="EMBL/GenBank/DDBJ databases">
        <authorList>
            <person name="Ryan C."/>
        </authorList>
    </citation>
    <scope>NUCLEOTIDE SEQUENCE [LARGE SCALE GENOMIC DNA]</scope>
</reference>
<dbReference type="InterPro" id="IPR001360">
    <property type="entry name" value="Glyco_hydro_1"/>
</dbReference>
<dbReference type="Pfam" id="PF00232">
    <property type="entry name" value="Glyco_hydro_1"/>
    <property type="match status" value="2"/>
</dbReference>
<dbReference type="InterPro" id="IPR033132">
    <property type="entry name" value="GH_1_N_CS"/>
</dbReference>
<dbReference type="AlphaFoldDB" id="A0ABC9F5Y5"/>
<keyword evidence="7" id="KW-1133">Transmembrane helix</keyword>
<dbReference type="Proteomes" id="UP001497457">
    <property type="component" value="Chromosome 5rd"/>
</dbReference>
<keyword evidence="5" id="KW-0325">Glycoprotein</keyword>
<dbReference type="Gene3D" id="3.20.20.80">
    <property type="entry name" value="Glycosidases"/>
    <property type="match status" value="2"/>
</dbReference>
<evidence type="ECO:0000256" key="5">
    <source>
        <dbReference type="ARBA" id="ARBA00023180"/>
    </source>
</evidence>
<dbReference type="PRINTS" id="PR00131">
    <property type="entry name" value="GLHYDRLASE1"/>
</dbReference>
<keyword evidence="3" id="KW-0378">Hydrolase</keyword>
<dbReference type="SUPFAM" id="SSF51445">
    <property type="entry name" value="(Trans)glycosidases"/>
    <property type="match status" value="1"/>
</dbReference>
<name>A0ABC9F5Y5_9POAL</name>
<evidence type="ECO:0000313" key="8">
    <source>
        <dbReference type="EMBL" id="CAL5068858.1"/>
    </source>
</evidence>
<keyword evidence="7" id="KW-0472">Membrane</keyword>
<dbReference type="InterPro" id="IPR017853">
    <property type="entry name" value="GH"/>
</dbReference>
<evidence type="ECO:0000256" key="3">
    <source>
        <dbReference type="ARBA" id="ARBA00022801"/>
    </source>
</evidence>
<dbReference type="GO" id="GO:0004565">
    <property type="term" value="F:beta-galactosidase activity"/>
    <property type="evidence" value="ECO:0007669"/>
    <property type="project" value="UniProtKB-ARBA"/>
</dbReference>
<keyword evidence="4" id="KW-1015">Disulfide bond</keyword>
<feature type="transmembrane region" description="Helical" evidence="7">
    <location>
        <begin position="29"/>
        <end position="51"/>
    </location>
</feature>
<sequence>MVCTWPCLVPHKTRPPTATASVTARPPGAMARLSCLILLLLALFVSSVAGLRRSEFPPSFLFGAGTSSYQIEGAYLEDSKGSSNWDVFTHIPGNIMDGSTGDVADDHYHRYLEDIEMMHSLGLDSYRFSLSWSRILPKGRFGGVNPAGIKFYDSLINSLLQKGIQPFVTINHFDVPKELEERYGSWLSPEMQEDFTYFAELCFKMFGDRVKHWITFNEPNLMVKFGYLNGKYPPNHCSKPFGKCTSGNSSTEPYIAGNNIILAHAKTVNIYRNNYQAKQGGSVGIAIYMRWYEPLRNITEDHVAVSRAQSFEAPWFLDPLFFAERNGIPIGKPTPVAGTYVVPSSMEKLVVYLKQRYQNIPFYITENGYAQLGNISTTADELVSDTERISYIHDYLTYLRSAIRKGADVRGYFVWSLVDNFEWLNGYTMKYGLCHVDFKSLKRTPKLSAKWYSKFIKGYEQIEMASEESHKHVAS</sequence>
<gene>
    <name evidence="8" type="ORF">URODEC1_LOCUS101841</name>
</gene>
<organism evidence="8 9">
    <name type="scientific">Urochloa decumbens</name>
    <dbReference type="NCBI Taxonomy" id="240449"/>
    <lineage>
        <taxon>Eukaryota</taxon>
        <taxon>Viridiplantae</taxon>
        <taxon>Streptophyta</taxon>
        <taxon>Embryophyta</taxon>
        <taxon>Tracheophyta</taxon>
        <taxon>Spermatophyta</taxon>
        <taxon>Magnoliopsida</taxon>
        <taxon>Liliopsida</taxon>
        <taxon>Poales</taxon>
        <taxon>Poaceae</taxon>
        <taxon>PACMAD clade</taxon>
        <taxon>Panicoideae</taxon>
        <taxon>Panicodae</taxon>
        <taxon>Paniceae</taxon>
        <taxon>Melinidinae</taxon>
        <taxon>Urochloa</taxon>
    </lineage>
</organism>
<protein>
    <submittedName>
        <fullName evidence="8">Uncharacterized protein</fullName>
    </submittedName>
</protein>
<dbReference type="PANTHER" id="PTHR10353:SF195">
    <property type="entry name" value="BETA-GLUCOSIDASE 47"/>
    <property type="match status" value="1"/>
</dbReference>
<dbReference type="GO" id="GO:0008422">
    <property type="term" value="F:beta-glucosidase activity"/>
    <property type="evidence" value="ECO:0007669"/>
    <property type="project" value="UniProtKB-ARBA"/>
</dbReference>
<evidence type="ECO:0000256" key="7">
    <source>
        <dbReference type="SAM" id="Phobius"/>
    </source>
</evidence>
<accession>A0ABC9F5Y5</accession>
<dbReference type="EMBL" id="OZ075115">
    <property type="protein sequence ID" value="CAL5068858.1"/>
    <property type="molecule type" value="Genomic_DNA"/>
</dbReference>
<evidence type="ECO:0000256" key="4">
    <source>
        <dbReference type="ARBA" id="ARBA00023157"/>
    </source>
</evidence>
<evidence type="ECO:0000256" key="1">
    <source>
        <dbReference type="ARBA" id="ARBA00010838"/>
    </source>
</evidence>
<keyword evidence="7" id="KW-0812">Transmembrane</keyword>
<keyword evidence="2" id="KW-0732">Signal</keyword>
<evidence type="ECO:0000313" key="9">
    <source>
        <dbReference type="Proteomes" id="UP001497457"/>
    </source>
</evidence>
<evidence type="ECO:0000256" key="2">
    <source>
        <dbReference type="ARBA" id="ARBA00022729"/>
    </source>
</evidence>
<evidence type="ECO:0000256" key="6">
    <source>
        <dbReference type="RuleBase" id="RU003690"/>
    </source>
</evidence>
<keyword evidence="9" id="KW-1185">Reference proteome</keyword>
<dbReference type="GO" id="GO:0033907">
    <property type="term" value="F:beta-D-fucosidase activity"/>
    <property type="evidence" value="ECO:0007669"/>
    <property type="project" value="UniProtKB-ARBA"/>
</dbReference>
<proteinExistence type="inferred from homology"/>
<dbReference type="FunFam" id="3.20.20.80:FF:000020">
    <property type="entry name" value="Beta-glucosidase 12"/>
    <property type="match status" value="1"/>
</dbReference>
<comment type="similarity">
    <text evidence="1 6">Belongs to the glycosyl hydrolase 1 family.</text>
</comment>
<dbReference type="PROSITE" id="PS00653">
    <property type="entry name" value="GLYCOSYL_HYDROL_F1_2"/>
    <property type="match status" value="1"/>
</dbReference>
<dbReference type="PANTHER" id="PTHR10353">
    <property type="entry name" value="GLYCOSYL HYDROLASE"/>
    <property type="match status" value="1"/>
</dbReference>
<reference evidence="9" key="1">
    <citation type="submission" date="2024-06" db="EMBL/GenBank/DDBJ databases">
        <authorList>
            <person name="Ryan C."/>
        </authorList>
    </citation>
    <scope>NUCLEOTIDE SEQUENCE [LARGE SCALE GENOMIC DNA]</scope>
</reference>